<proteinExistence type="predicted"/>
<keyword evidence="5" id="KW-1185">Reference proteome</keyword>
<keyword evidence="3" id="KW-0732">Signal</keyword>
<keyword evidence="2" id="KW-0472">Membrane</keyword>
<feature type="chain" id="PRO_5040307120" description="Membrane-associated protein" evidence="3">
    <location>
        <begin position="20"/>
        <end position="559"/>
    </location>
</feature>
<keyword evidence="2" id="KW-1133">Transmembrane helix</keyword>
<feature type="compositionally biased region" description="Polar residues" evidence="1">
    <location>
        <begin position="541"/>
        <end position="551"/>
    </location>
</feature>
<evidence type="ECO:0000256" key="3">
    <source>
        <dbReference type="SAM" id="SignalP"/>
    </source>
</evidence>
<feature type="transmembrane region" description="Helical" evidence="2">
    <location>
        <begin position="183"/>
        <end position="204"/>
    </location>
</feature>
<dbReference type="OrthoDB" id="10442171at2759"/>
<evidence type="ECO:0000256" key="2">
    <source>
        <dbReference type="SAM" id="Phobius"/>
    </source>
</evidence>
<sequence length="559" mass="60487">MRSFSTLIVAASLALCVLAGSPQEEYFCGEFHKACQSTTQTRCNRLFQGHSMYSLCKANFDKKTKSCKDYETSCDCTYSVSNEKESHVSEVLQLTFAATNNTCSTAKAINPTPTASNFSTAPTSGSGATMDSMTSSAIAVVSFLVLANKNADELYRCFFLALVTAFGYMLTAFTPQTPPPHWRLTWCISAIVQAIVYNAMLLSAQLRRSERLIDGASSVVNLVAVVFIVLTSVFIAIDAVLTYRTYDKVVREPLLKHFLQNRVFIRDPPSLRSPSRRPSDVRSIFRRRQATVQPGRHEGTGSEGGETAAGTTAGTGETGDHGRHQDRHHNSGHNLPPAVIVVTGGGDSERELRERQRQMLRQQVRAQQREHWFLSPLIVTSPDFNVVDYTNVALDPLPVYEPMASGSNYVLPNSSSLSLSSVLPMRPLHSATSAATTTTTTTTSFTSTTAAPETTAMDGHAPPSYDDLPLPETSVGSEMYRSYAHGSAIAPPPQASPPQATMAGHHPAPPSSSVAPPPSQQPPLLHEGQLPPAYDDIDAPPSSTAHPSEQPTEAARIPY</sequence>
<keyword evidence="2" id="KW-0812">Transmembrane</keyword>
<feature type="transmembrane region" description="Helical" evidence="2">
    <location>
        <begin position="154"/>
        <end position="171"/>
    </location>
</feature>
<dbReference type="Proteomes" id="UP000807716">
    <property type="component" value="Unassembled WGS sequence"/>
</dbReference>
<organism evidence="4 5">
    <name type="scientific">Actinomortierella ambigua</name>
    <dbReference type="NCBI Taxonomy" id="1343610"/>
    <lineage>
        <taxon>Eukaryota</taxon>
        <taxon>Fungi</taxon>
        <taxon>Fungi incertae sedis</taxon>
        <taxon>Mucoromycota</taxon>
        <taxon>Mortierellomycotina</taxon>
        <taxon>Mortierellomycetes</taxon>
        <taxon>Mortierellales</taxon>
        <taxon>Mortierellaceae</taxon>
        <taxon>Actinomortierella</taxon>
    </lineage>
</organism>
<name>A0A9P6PZF4_9FUNG</name>
<protein>
    <recommendedName>
        <fullName evidence="6">Membrane-associated protein</fullName>
    </recommendedName>
</protein>
<comment type="caution">
    <text evidence="4">The sequence shown here is derived from an EMBL/GenBank/DDBJ whole genome shotgun (WGS) entry which is preliminary data.</text>
</comment>
<reference evidence="4" key="1">
    <citation type="journal article" date="2020" name="Fungal Divers.">
        <title>Resolving the Mortierellaceae phylogeny through synthesis of multi-gene phylogenetics and phylogenomics.</title>
        <authorList>
            <person name="Vandepol N."/>
            <person name="Liber J."/>
            <person name="Desiro A."/>
            <person name="Na H."/>
            <person name="Kennedy M."/>
            <person name="Barry K."/>
            <person name="Grigoriev I.V."/>
            <person name="Miller A.N."/>
            <person name="O'Donnell K."/>
            <person name="Stajich J.E."/>
            <person name="Bonito G."/>
        </authorList>
    </citation>
    <scope>NUCLEOTIDE SEQUENCE</scope>
    <source>
        <strain evidence="4">BC1065</strain>
    </source>
</reference>
<evidence type="ECO:0000313" key="5">
    <source>
        <dbReference type="Proteomes" id="UP000807716"/>
    </source>
</evidence>
<feature type="region of interest" description="Disordered" evidence="1">
    <location>
        <begin position="487"/>
        <end position="559"/>
    </location>
</feature>
<feature type="compositionally biased region" description="Pro residues" evidence="1">
    <location>
        <begin position="507"/>
        <end position="521"/>
    </location>
</feature>
<accession>A0A9P6PZF4</accession>
<dbReference type="EMBL" id="JAAAJB010000367">
    <property type="protein sequence ID" value="KAG0257323.1"/>
    <property type="molecule type" value="Genomic_DNA"/>
</dbReference>
<feature type="signal peptide" evidence="3">
    <location>
        <begin position="1"/>
        <end position="19"/>
    </location>
</feature>
<feature type="transmembrane region" description="Helical" evidence="2">
    <location>
        <begin position="216"/>
        <end position="237"/>
    </location>
</feature>
<feature type="compositionally biased region" description="Low complexity" evidence="1">
    <location>
        <begin position="305"/>
        <end position="315"/>
    </location>
</feature>
<feature type="region of interest" description="Disordered" evidence="1">
    <location>
        <begin position="269"/>
        <end position="339"/>
    </location>
</feature>
<evidence type="ECO:0000256" key="1">
    <source>
        <dbReference type="SAM" id="MobiDB-lite"/>
    </source>
</evidence>
<dbReference type="AlphaFoldDB" id="A0A9P6PZF4"/>
<feature type="compositionally biased region" description="Low complexity" evidence="1">
    <location>
        <begin position="431"/>
        <end position="456"/>
    </location>
</feature>
<gene>
    <name evidence="4" type="ORF">DFQ27_005192</name>
</gene>
<feature type="region of interest" description="Disordered" evidence="1">
    <location>
        <begin position="431"/>
        <end position="473"/>
    </location>
</feature>
<evidence type="ECO:0008006" key="6">
    <source>
        <dbReference type="Google" id="ProtNLM"/>
    </source>
</evidence>
<evidence type="ECO:0000313" key="4">
    <source>
        <dbReference type="EMBL" id="KAG0257323.1"/>
    </source>
</evidence>